<evidence type="ECO:0000256" key="2">
    <source>
        <dbReference type="ARBA" id="ARBA00023043"/>
    </source>
</evidence>
<sequence length="632" mass="70458">MTKDWRSLRADVHQLYCEENRKLKDVMRIIEARHDFKASERSYHNQLRKWGYMKYKLHDGQRSSDKARSPSLARSSTATGDEPLGGLLPVVSSSAIETSAPTTLSSPTNLASHSYSDGNTGVPAPPSDISFPEVVARIRSPMVADPLSSPYRADGKTDLHLAVLAQDKVEVEEALRKLRKDFSLVNVKDHLGNGALHYATEKGSAEIVALLLDHGATVNAKGKFGKTPLHLAASHDIALLLLGHCADTTTKDADGNTPAHIAVQSSTPERGENNTLHALIDHEPCTLNTPNRSGFTPFHYILQQHRLPLDFFLSRGASATMPFPDGRMPLEVLLANLGKLKHWVACREWTNIICIMIESGANPDTLVPMGKSLTVEYIEILPSIGIDDSFDTTLGRWLCYSAELIAPPSTGLKPGVSLLHILSENCVRDTGSTHPFHDLFQTVLERGGDPNIRDGDGRTPLLMLLVDKKNNKDKVFSHLQQLTSYGANPWISDKSGKNAIQAAARSPEYSEACLYCLLRNSLEAQKEVHQTLQRRSVLQHCGLQEWLSAVDADGWSEAKRRLHDLHAPETLKMCAFKVIAEWYLENSKSQYGEPKDRKERRRRYNAWIIRDCHEEGIRLDTKYYDDLVELCL</sequence>
<feature type="repeat" description="ANK" evidence="3">
    <location>
        <begin position="191"/>
        <end position="223"/>
    </location>
</feature>
<evidence type="ECO:0000313" key="7">
    <source>
        <dbReference type="Proteomes" id="UP000613401"/>
    </source>
</evidence>
<accession>A0A8H4CX09</accession>
<dbReference type="PROSITE" id="PS50297">
    <property type="entry name" value="ANK_REP_REGION"/>
    <property type="match status" value="1"/>
</dbReference>
<dbReference type="Proteomes" id="UP000613401">
    <property type="component" value="Unassembled WGS sequence"/>
</dbReference>
<dbReference type="InterPro" id="IPR036770">
    <property type="entry name" value="Ankyrin_rpt-contain_sf"/>
</dbReference>
<dbReference type="InterPro" id="IPR025676">
    <property type="entry name" value="Clr5_dom"/>
</dbReference>
<dbReference type="SUPFAM" id="SSF48403">
    <property type="entry name" value="Ankyrin repeat"/>
    <property type="match status" value="1"/>
</dbReference>
<feature type="region of interest" description="Disordered" evidence="4">
    <location>
        <begin position="99"/>
        <end position="128"/>
    </location>
</feature>
<evidence type="ECO:0000313" key="6">
    <source>
        <dbReference type="EMBL" id="KAF3811658.1"/>
    </source>
</evidence>
<dbReference type="PANTHER" id="PTHR24189">
    <property type="entry name" value="MYOTROPHIN"/>
    <property type="match status" value="1"/>
</dbReference>
<dbReference type="PANTHER" id="PTHR24189:SF50">
    <property type="entry name" value="ANKYRIN REPEAT AND SOCS BOX PROTEIN 2"/>
    <property type="match status" value="1"/>
</dbReference>
<organism evidence="6 7">
    <name type="scientific">Colletotrichum gloeosporioides</name>
    <name type="common">Anthracnose fungus</name>
    <name type="synonym">Glomerella cingulata</name>
    <dbReference type="NCBI Taxonomy" id="474922"/>
    <lineage>
        <taxon>Eukaryota</taxon>
        <taxon>Fungi</taxon>
        <taxon>Dikarya</taxon>
        <taxon>Ascomycota</taxon>
        <taxon>Pezizomycotina</taxon>
        <taxon>Sordariomycetes</taxon>
        <taxon>Hypocreomycetidae</taxon>
        <taxon>Glomerellales</taxon>
        <taxon>Glomerellaceae</taxon>
        <taxon>Colletotrichum</taxon>
        <taxon>Colletotrichum gloeosporioides species complex</taxon>
    </lineage>
</organism>
<feature type="region of interest" description="Disordered" evidence="4">
    <location>
        <begin position="59"/>
        <end position="86"/>
    </location>
</feature>
<evidence type="ECO:0000256" key="1">
    <source>
        <dbReference type="ARBA" id="ARBA00022737"/>
    </source>
</evidence>
<name>A0A8H4CX09_COLGL</name>
<reference evidence="6" key="1">
    <citation type="journal article" date="2020" name="Phytopathology">
        <title>Genome sequence and comparative analysis of Colletotrichum gloeosporioides isolated from Liriodendron leaves.</title>
        <authorList>
            <person name="Fu F.F."/>
            <person name="Hao Z."/>
            <person name="Wang P."/>
            <person name="Lu Y."/>
            <person name="Xue L.J."/>
            <person name="Wei G."/>
            <person name="Tian Y."/>
            <person name="Baishi H."/>
            <person name="Xu H."/>
            <person name="Shi J."/>
            <person name="Cheng T."/>
            <person name="Wang G."/>
            <person name="Yi Y."/>
            <person name="Chen J."/>
        </authorList>
    </citation>
    <scope>NUCLEOTIDE SEQUENCE</scope>
    <source>
        <strain evidence="6">Lc1</strain>
    </source>
</reference>
<evidence type="ECO:0000256" key="3">
    <source>
        <dbReference type="PROSITE-ProRule" id="PRU00023"/>
    </source>
</evidence>
<keyword evidence="1" id="KW-0677">Repeat</keyword>
<feature type="domain" description="Clr5" evidence="5">
    <location>
        <begin position="1"/>
        <end position="54"/>
    </location>
</feature>
<dbReference type="Pfam" id="PF12796">
    <property type="entry name" value="Ank_2"/>
    <property type="match status" value="1"/>
</dbReference>
<evidence type="ECO:0000259" key="5">
    <source>
        <dbReference type="Pfam" id="PF14420"/>
    </source>
</evidence>
<dbReference type="PROSITE" id="PS50088">
    <property type="entry name" value="ANK_REPEAT"/>
    <property type="match status" value="1"/>
</dbReference>
<feature type="compositionally biased region" description="Polar residues" evidence="4">
    <location>
        <begin position="99"/>
        <end position="119"/>
    </location>
</feature>
<dbReference type="Pfam" id="PF14420">
    <property type="entry name" value="Clr5"/>
    <property type="match status" value="1"/>
</dbReference>
<dbReference type="SMART" id="SM00248">
    <property type="entry name" value="ANK"/>
    <property type="match status" value="8"/>
</dbReference>
<keyword evidence="7" id="KW-1185">Reference proteome</keyword>
<gene>
    <name evidence="6" type="ORF">GCG54_00014404</name>
</gene>
<reference evidence="6" key="2">
    <citation type="submission" date="2020-03" db="EMBL/GenBank/DDBJ databases">
        <authorList>
            <person name="Fu F.-F."/>
            <person name="Chen J."/>
        </authorList>
    </citation>
    <scope>NUCLEOTIDE SEQUENCE</scope>
    <source>
        <strain evidence="6">Lc1</strain>
    </source>
</reference>
<dbReference type="Gene3D" id="1.25.40.20">
    <property type="entry name" value="Ankyrin repeat-containing domain"/>
    <property type="match status" value="3"/>
</dbReference>
<dbReference type="InterPro" id="IPR002110">
    <property type="entry name" value="Ankyrin_rpt"/>
</dbReference>
<protein>
    <recommendedName>
        <fullName evidence="5">Clr5 domain-containing protein</fullName>
    </recommendedName>
</protein>
<dbReference type="AlphaFoldDB" id="A0A8H4CX09"/>
<evidence type="ECO:0000256" key="4">
    <source>
        <dbReference type="SAM" id="MobiDB-lite"/>
    </source>
</evidence>
<dbReference type="RefSeq" id="XP_045270817.1">
    <property type="nucleotide sequence ID" value="XM_045414239.1"/>
</dbReference>
<feature type="compositionally biased region" description="Basic and acidic residues" evidence="4">
    <location>
        <begin position="59"/>
        <end position="68"/>
    </location>
</feature>
<keyword evidence="2 3" id="KW-0040">ANK repeat</keyword>
<dbReference type="EMBL" id="WVTB01000006">
    <property type="protein sequence ID" value="KAF3811658.1"/>
    <property type="molecule type" value="Genomic_DNA"/>
</dbReference>
<proteinExistence type="predicted"/>
<comment type="caution">
    <text evidence="6">The sequence shown here is derived from an EMBL/GenBank/DDBJ whole genome shotgun (WGS) entry which is preliminary data.</text>
</comment>
<dbReference type="InterPro" id="IPR050745">
    <property type="entry name" value="Multifunctional_regulatory"/>
</dbReference>
<dbReference type="GeneID" id="69021517"/>